<sequence length="129" mass="14486">MNIEELIVRLRIEEDNKSSERGFNLVVAKANVVEHGQSSKINKNKYGTSGGKGPKFGPKGGISKKKFQGKCFNYDKIGHKSTECCLPKKKKEVNMVEDTSDMNFAAVKSERMVDRHRCHPTCLLRQGDV</sequence>
<organism evidence="2 3">
    <name type="scientific">Abeliophyllum distichum</name>
    <dbReference type="NCBI Taxonomy" id="126358"/>
    <lineage>
        <taxon>Eukaryota</taxon>
        <taxon>Viridiplantae</taxon>
        <taxon>Streptophyta</taxon>
        <taxon>Embryophyta</taxon>
        <taxon>Tracheophyta</taxon>
        <taxon>Spermatophyta</taxon>
        <taxon>Magnoliopsida</taxon>
        <taxon>eudicotyledons</taxon>
        <taxon>Gunneridae</taxon>
        <taxon>Pentapetalae</taxon>
        <taxon>asterids</taxon>
        <taxon>lamiids</taxon>
        <taxon>Lamiales</taxon>
        <taxon>Oleaceae</taxon>
        <taxon>Forsythieae</taxon>
        <taxon>Abeliophyllum</taxon>
    </lineage>
</organism>
<proteinExistence type="predicted"/>
<dbReference type="EMBL" id="JBFOLK010000004">
    <property type="protein sequence ID" value="KAL2519358.1"/>
    <property type="molecule type" value="Genomic_DNA"/>
</dbReference>
<feature type="compositionally biased region" description="Gly residues" evidence="1">
    <location>
        <begin position="48"/>
        <end position="60"/>
    </location>
</feature>
<dbReference type="Proteomes" id="UP001604336">
    <property type="component" value="Unassembled WGS sequence"/>
</dbReference>
<dbReference type="AlphaFoldDB" id="A0ABD1U2X7"/>
<comment type="caution">
    <text evidence="2">The sequence shown here is derived from an EMBL/GenBank/DDBJ whole genome shotgun (WGS) entry which is preliminary data.</text>
</comment>
<keyword evidence="3" id="KW-1185">Reference proteome</keyword>
<evidence type="ECO:0000256" key="1">
    <source>
        <dbReference type="SAM" id="MobiDB-lite"/>
    </source>
</evidence>
<evidence type="ECO:0000313" key="2">
    <source>
        <dbReference type="EMBL" id="KAL2519358.1"/>
    </source>
</evidence>
<evidence type="ECO:0000313" key="3">
    <source>
        <dbReference type="Proteomes" id="UP001604336"/>
    </source>
</evidence>
<reference evidence="3" key="1">
    <citation type="submission" date="2024-07" db="EMBL/GenBank/DDBJ databases">
        <title>Two chromosome-level genome assemblies of Korean endemic species Abeliophyllum distichum and Forsythia ovata (Oleaceae).</title>
        <authorList>
            <person name="Jang H."/>
        </authorList>
    </citation>
    <scope>NUCLEOTIDE SEQUENCE [LARGE SCALE GENOMIC DNA]</scope>
</reference>
<protein>
    <submittedName>
        <fullName evidence="2">Retrovirus-related Pol polyprotein from transposon TNT 1-94</fullName>
    </submittedName>
</protein>
<name>A0ABD1U2X7_9LAMI</name>
<gene>
    <name evidence="2" type="ORF">Adt_15605</name>
</gene>
<accession>A0ABD1U2X7</accession>
<feature type="compositionally biased region" description="Polar residues" evidence="1">
    <location>
        <begin position="38"/>
        <end position="47"/>
    </location>
</feature>
<feature type="region of interest" description="Disordered" evidence="1">
    <location>
        <begin position="38"/>
        <end position="61"/>
    </location>
</feature>